<keyword evidence="3" id="KW-1185">Reference proteome</keyword>
<feature type="compositionally biased region" description="Basic and acidic residues" evidence="1">
    <location>
        <begin position="36"/>
        <end position="55"/>
    </location>
</feature>
<protein>
    <submittedName>
        <fullName evidence="2">Uncharacterized protein</fullName>
    </submittedName>
</protein>
<accession>A0A7W6RI03</accession>
<dbReference type="RefSeq" id="WP_184049098.1">
    <property type="nucleotide sequence ID" value="NZ_JACIGK010000071.1"/>
</dbReference>
<dbReference type="AlphaFoldDB" id="A0A7W6RI03"/>
<sequence>MTTRRSTHSPPKNSTIALATITATRSSLSFSQARRPARDAARRREAREACPRETYPRVISQPTA</sequence>
<gene>
    <name evidence="2" type="ORF">GGD89_003922</name>
</gene>
<proteinExistence type="predicted"/>
<dbReference type="Proteomes" id="UP000554286">
    <property type="component" value="Unassembled WGS sequence"/>
</dbReference>
<evidence type="ECO:0000256" key="1">
    <source>
        <dbReference type="SAM" id="MobiDB-lite"/>
    </source>
</evidence>
<reference evidence="2 3" key="1">
    <citation type="submission" date="2020-08" db="EMBL/GenBank/DDBJ databases">
        <title>Genome sequencing of Purple Non-Sulfur Bacteria from various extreme environments.</title>
        <authorList>
            <person name="Mayer M."/>
        </authorList>
    </citation>
    <scope>NUCLEOTIDE SEQUENCE [LARGE SCALE GENOMIC DNA]</scope>
    <source>
        <strain evidence="2 3">JA131</strain>
    </source>
</reference>
<organism evidence="2 3">
    <name type="scientific">Roseospira visakhapatnamensis</name>
    <dbReference type="NCBI Taxonomy" id="390880"/>
    <lineage>
        <taxon>Bacteria</taxon>
        <taxon>Pseudomonadati</taxon>
        <taxon>Pseudomonadota</taxon>
        <taxon>Alphaproteobacteria</taxon>
        <taxon>Rhodospirillales</taxon>
        <taxon>Rhodospirillaceae</taxon>
        <taxon>Roseospira</taxon>
    </lineage>
</organism>
<comment type="caution">
    <text evidence="2">The sequence shown here is derived from an EMBL/GenBank/DDBJ whole genome shotgun (WGS) entry which is preliminary data.</text>
</comment>
<name>A0A7W6RI03_9PROT</name>
<evidence type="ECO:0000313" key="3">
    <source>
        <dbReference type="Proteomes" id="UP000554286"/>
    </source>
</evidence>
<feature type="region of interest" description="Disordered" evidence="1">
    <location>
        <begin position="27"/>
        <end position="64"/>
    </location>
</feature>
<evidence type="ECO:0000313" key="2">
    <source>
        <dbReference type="EMBL" id="MBB4268258.1"/>
    </source>
</evidence>
<dbReference type="EMBL" id="JACIGK010000071">
    <property type="protein sequence ID" value="MBB4268258.1"/>
    <property type="molecule type" value="Genomic_DNA"/>
</dbReference>